<feature type="chain" id="PRO_5011676259" evidence="2">
    <location>
        <begin position="21"/>
        <end position="67"/>
    </location>
</feature>
<feature type="transmembrane region" description="Helical" evidence="1">
    <location>
        <begin position="44"/>
        <end position="66"/>
    </location>
</feature>
<gene>
    <name evidence="3" type="ORF">SAMN04488004_10755</name>
</gene>
<evidence type="ECO:0000313" key="4">
    <source>
        <dbReference type="Proteomes" id="UP000199550"/>
    </source>
</evidence>
<name>A0A1I4ELV5_9RHOB</name>
<proteinExistence type="predicted"/>
<protein>
    <submittedName>
        <fullName evidence="3">Uncharacterized protein</fullName>
    </submittedName>
</protein>
<keyword evidence="1" id="KW-0812">Transmembrane</keyword>
<dbReference type="GeneID" id="97890359"/>
<evidence type="ECO:0000256" key="1">
    <source>
        <dbReference type="SAM" id="Phobius"/>
    </source>
</evidence>
<sequence>MARLILFLTLLCGLAIVAMAGIAALRTASTQEDASTPQGLPGPVRMIAFIFLFALTTGVSTGLLGAD</sequence>
<feature type="signal peptide" evidence="2">
    <location>
        <begin position="1"/>
        <end position="20"/>
    </location>
</feature>
<accession>A0A1I4ELV5</accession>
<evidence type="ECO:0000256" key="2">
    <source>
        <dbReference type="SAM" id="SignalP"/>
    </source>
</evidence>
<reference evidence="3 4" key="1">
    <citation type="submission" date="2016-10" db="EMBL/GenBank/DDBJ databases">
        <authorList>
            <person name="de Groot N.N."/>
        </authorList>
    </citation>
    <scope>NUCLEOTIDE SEQUENCE [LARGE SCALE GENOMIC DNA]</scope>
    <source>
        <strain evidence="3 4">DSM 16199</strain>
    </source>
</reference>
<keyword evidence="1" id="KW-0472">Membrane</keyword>
<keyword evidence="1" id="KW-1133">Transmembrane helix</keyword>
<evidence type="ECO:0000313" key="3">
    <source>
        <dbReference type="EMBL" id="SFL06715.1"/>
    </source>
</evidence>
<organism evidence="3 4">
    <name type="scientific">Loktanella salsilacus</name>
    <dbReference type="NCBI Taxonomy" id="195913"/>
    <lineage>
        <taxon>Bacteria</taxon>
        <taxon>Pseudomonadati</taxon>
        <taxon>Pseudomonadota</taxon>
        <taxon>Alphaproteobacteria</taxon>
        <taxon>Rhodobacterales</taxon>
        <taxon>Roseobacteraceae</taxon>
        <taxon>Loktanella</taxon>
    </lineage>
</organism>
<keyword evidence="4" id="KW-1185">Reference proteome</keyword>
<dbReference type="STRING" id="195913.SAMN04488004_10755"/>
<dbReference type="RefSeq" id="WP_090187917.1">
    <property type="nucleotide sequence ID" value="NZ_CAXIDI010000004.1"/>
</dbReference>
<keyword evidence="2" id="KW-0732">Signal</keyword>
<dbReference type="AlphaFoldDB" id="A0A1I4ELV5"/>
<dbReference type="EMBL" id="FOTF01000007">
    <property type="protein sequence ID" value="SFL06715.1"/>
    <property type="molecule type" value="Genomic_DNA"/>
</dbReference>
<dbReference type="Proteomes" id="UP000199550">
    <property type="component" value="Unassembled WGS sequence"/>
</dbReference>
<dbReference type="OrthoDB" id="7875853at2"/>